<dbReference type="Proteomes" id="UP001470230">
    <property type="component" value="Unassembled WGS sequence"/>
</dbReference>
<evidence type="ECO:0008006" key="3">
    <source>
        <dbReference type="Google" id="ProtNLM"/>
    </source>
</evidence>
<protein>
    <recommendedName>
        <fullName evidence="3">F5/8 type C domain-containing protein</fullName>
    </recommendedName>
</protein>
<keyword evidence="2" id="KW-1185">Reference proteome</keyword>
<comment type="caution">
    <text evidence="1">The sequence shown here is derived from an EMBL/GenBank/DDBJ whole genome shotgun (WGS) entry which is preliminary data.</text>
</comment>
<dbReference type="SUPFAM" id="SSF49785">
    <property type="entry name" value="Galactose-binding domain-like"/>
    <property type="match status" value="1"/>
</dbReference>
<dbReference type="Gene3D" id="2.60.120.260">
    <property type="entry name" value="Galactose-binding domain-like"/>
    <property type="match status" value="1"/>
</dbReference>
<sequence length="486" mass="56946">MSGNSIKLSSDGIKNIVPNACQEDNEFRFIFGQKVIKMNPIYADFVSPAASKLHTSDPTISSIYFKDCKFGKSKSQFQIEQIMSEDMVSLLKQISFGLPIQMNEEQTFKMRIISVLLQNNELFTMINENLKNEINETNLDFYLQDLLFYYEQNRTQLHSYNYQNIIDYIASNFHSIEQEKLLQLPKPILYSIITNKNLQLENEDSLLTFIQKIFINDEEEAEDEKENQDSEENINITSFYEAIDFLSLSESKFQEFVENFESTKMTKLLWSKLYPCFYINYSQKNEQQKKNRYFRKERYSLKDHHIDFDGDESHGFQGIIHQLTEETGGNVSENGTVKVTSSPTNGNDVVSKYAVDFDDIYHYFQSKNEPNSWLKYDFLDSSVRPTFYTIRTRPEGGKGDNHPKNWVIEGSNTDNDDDWKILDERNNVTVLDDSNVAHTFEIQTELNPNERFRYLRIRETGPNTQKGNYYFLTLSALEYFGILYSK</sequence>
<evidence type="ECO:0000313" key="2">
    <source>
        <dbReference type="Proteomes" id="UP001470230"/>
    </source>
</evidence>
<accession>A0ABR2JGT2</accession>
<reference evidence="1 2" key="1">
    <citation type="submission" date="2024-04" db="EMBL/GenBank/DDBJ databases">
        <title>Tritrichomonas musculus Genome.</title>
        <authorList>
            <person name="Alves-Ferreira E."/>
            <person name="Grigg M."/>
            <person name="Lorenzi H."/>
            <person name="Galac M."/>
        </authorList>
    </citation>
    <scope>NUCLEOTIDE SEQUENCE [LARGE SCALE GENOMIC DNA]</scope>
    <source>
        <strain evidence="1 2">EAF2021</strain>
    </source>
</reference>
<evidence type="ECO:0000313" key="1">
    <source>
        <dbReference type="EMBL" id="KAK8876532.1"/>
    </source>
</evidence>
<dbReference type="InterPro" id="IPR008979">
    <property type="entry name" value="Galactose-bd-like_sf"/>
</dbReference>
<name>A0ABR2JGT2_9EUKA</name>
<dbReference type="EMBL" id="JAPFFF010000012">
    <property type="protein sequence ID" value="KAK8876532.1"/>
    <property type="molecule type" value="Genomic_DNA"/>
</dbReference>
<gene>
    <name evidence="1" type="ORF">M9Y10_006749</name>
</gene>
<organism evidence="1 2">
    <name type="scientific">Tritrichomonas musculus</name>
    <dbReference type="NCBI Taxonomy" id="1915356"/>
    <lineage>
        <taxon>Eukaryota</taxon>
        <taxon>Metamonada</taxon>
        <taxon>Parabasalia</taxon>
        <taxon>Tritrichomonadida</taxon>
        <taxon>Tritrichomonadidae</taxon>
        <taxon>Tritrichomonas</taxon>
    </lineage>
</organism>
<proteinExistence type="predicted"/>